<feature type="domain" description="Nudix hydrolase" evidence="3">
    <location>
        <begin position="42"/>
        <end position="177"/>
    </location>
</feature>
<dbReference type="GO" id="GO:0019693">
    <property type="term" value="P:ribose phosphate metabolic process"/>
    <property type="evidence" value="ECO:0007669"/>
    <property type="project" value="TreeGrafter"/>
</dbReference>
<gene>
    <name evidence="4" type="ORF">FSW04_17815</name>
</gene>
<dbReference type="AlphaFoldDB" id="A0A5B8U8C5"/>
<evidence type="ECO:0000259" key="3">
    <source>
        <dbReference type="PROSITE" id="PS51462"/>
    </source>
</evidence>
<dbReference type="PANTHER" id="PTHR11839:SF18">
    <property type="entry name" value="NUDIX HYDROLASE DOMAIN-CONTAINING PROTEIN"/>
    <property type="match status" value="1"/>
</dbReference>
<protein>
    <submittedName>
        <fullName evidence="4">NUDIX hydrolase</fullName>
    </submittedName>
</protein>
<dbReference type="GO" id="GO:0006753">
    <property type="term" value="P:nucleoside phosphate metabolic process"/>
    <property type="evidence" value="ECO:0007669"/>
    <property type="project" value="TreeGrafter"/>
</dbReference>
<reference evidence="4 5" key="1">
    <citation type="journal article" date="2018" name="J. Microbiol.">
        <title>Baekduia soli gen. nov., sp. nov., a novel bacterium isolated from the soil of Baekdu Mountain and proposal of a novel family name, Baekduiaceae fam. nov.</title>
        <authorList>
            <person name="An D.S."/>
            <person name="Siddiqi M.Z."/>
            <person name="Kim K.H."/>
            <person name="Yu H.S."/>
            <person name="Im W.T."/>
        </authorList>
    </citation>
    <scope>NUCLEOTIDE SEQUENCE [LARGE SCALE GENOMIC DNA]</scope>
    <source>
        <strain evidence="4 5">BR7-21</strain>
    </source>
</reference>
<dbReference type="OrthoDB" id="9806150at2"/>
<dbReference type="RefSeq" id="WP_146921613.1">
    <property type="nucleotide sequence ID" value="NZ_CP042430.1"/>
</dbReference>
<dbReference type="InterPro" id="IPR015797">
    <property type="entry name" value="NUDIX_hydrolase-like_dom_sf"/>
</dbReference>
<keyword evidence="5" id="KW-1185">Reference proteome</keyword>
<dbReference type="KEGG" id="bsol:FSW04_17815"/>
<dbReference type="GO" id="GO:0016787">
    <property type="term" value="F:hydrolase activity"/>
    <property type="evidence" value="ECO:0007669"/>
    <property type="project" value="UniProtKB-KW"/>
</dbReference>
<dbReference type="CDD" id="cd03424">
    <property type="entry name" value="NUDIX_ADPRase_Nudt5_UGPPase_Nudt14"/>
    <property type="match status" value="1"/>
</dbReference>
<dbReference type="InterPro" id="IPR000086">
    <property type="entry name" value="NUDIX_hydrolase_dom"/>
</dbReference>
<organism evidence="4 5">
    <name type="scientific">Baekduia soli</name>
    <dbReference type="NCBI Taxonomy" id="496014"/>
    <lineage>
        <taxon>Bacteria</taxon>
        <taxon>Bacillati</taxon>
        <taxon>Actinomycetota</taxon>
        <taxon>Thermoleophilia</taxon>
        <taxon>Solirubrobacterales</taxon>
        <taxon>Baekduiaceae</taxon>
        <taxon>Baekduia</taxon>
    </lineage>
</organism>
<comment type="cofactor">
    <cofactor evidence="1">
        <name>Mg(2+)</name>
        <dbReference type="ChEBI" id="CHEBI:18420"/>
    </cofactor>
</comment>
<evidence type="ECO:0000313" key="4">
    <source>
        <dbReference type="EMBL" id="QEC49250.1"/>
    </source>
</evidence>
<dbReference type="EMBL" id="CP042430">
    <property type="protein sequence ID" value="QEC49250.1"/>
    <property type="molecule type" value="Genomic_DNA"/>
</dbReference>
<dbReference type="Pfam" id="PF00293">
    <property type="entry name" value="NUDIX"/>
    <property type="match status" value="1"/>
</dbReference>
<dbReference type="PANTHER" id="PTHR11839">
    <property type="entry name" value="UDP/ADP-SUGAR PYROPHOSPHATASE"/>
    <property type="match status" value="1"/>
</dbReference>
<proteinExistence type="predicted"/>
<sequence length="183" mass="20336">MAHDARDFERTESRTAFDGRIVRVTVDTFRYADGHTGEREIVRTTGAAAIVAVDDEHVWLVRQPREAIDDPDSLELPAGRLDKAGEDPLGAAQRELAEEIGKRSDAWSALTRYQSSVGFTDEAVHVFLAEGVHDADGEHDSGEDERIEIVPWPLARLGEAIEQVRDAKTLIGLLLLERRRRGA</sequence>
<accession>A0A5B8U8C5</accession>
<dbReference type="Gene3D" id="3.90.79.10">
    <property type="entry name" value="Nucleoside Triphosphate Pyrophosphohydrolase"/>
    <property type="match status" value="1"/>
</dbReference>
<evidence type="ECO:0000256" key="1">
    <source>
        <dbReference type="ARBA" id="ARBA00001946"/>
    </source>
</evidence>
<dbReference type="PROSITE" id="PS51462">
    <property type="entry name" value="NUDIX"/>
    <property type="match status" value="1"/>
</dbReference>
<dbReference type="Proteomes" id="UP000321805">
    <property type="component" value="Chromosome"/>
</dbReference>
<evidence type="ECO:0000313" key="5">
    <source>
        <dbReference type="Proteomes" id="UP000321805"/>
    </source>
</evidence>
<keyword evidence="2 4" id="KW-0378">Hydrolase</keyword>
<dbReference type="SUPFAM" id="SSF55811">
    <property type="entry name" value="Nudix"/>
    <property type="match status" value="1"/>
</dbReference>
<evidence type="ECO:0000256" key="2">
    <source>
        <dbReference type="ARBA" id="ARBA00022801"/>
    </source>
</evidence>
<dbReference type="GO" id="GO:0005829">
    <property type="term" value="C:cytosol"/>
    <property type="evidence" value="ECO:0007669"/>
    <property type="project" value="TreeGrafter"/>
</dbReference>
<name>A0A5B8U8C5_9ACTN</name>